<feature type="coiled-coil region" evidence="6">
    <location>
        <begin position="959"/>
        <end position="992"/>
    </location>
</feature>
<dbReference type="RefSeq" id="XP_018015056.1">
    <property type="nucleotide sequence ID" value="XM_018159567.2"/>
</dbReference>
<dbReference type="Pfam" id="PF13499">
    <property type="entry name" value="EF-hand_7"/>
    <property type="match status" value="1"/>
</dbReference>
<feature type="coiled-coil region" evidence="6">
    <location>
        <begin position="856"/>
        <end position="933"/>
    </location>
</feature>
<feature type="region of interest" description="Disordered" evidence="7">
    <location>
        <begin position="641"/>
        <end position="662"/>
    </location>
</feature>
<feature type="region of interest" description="Disordered" evidence="7">
    <location>
        <begin position="1110"/>
        <end position="1135"/>
    </location>
</feature>
<feature type="compositionally biased region" description="Basic and acidic residues" evidence="7">
    <location>
        <begin position="1110"/>
        <end position="1120"/>
    </location>
</feature>
<feature type="compositionally biased region" description="Polar residues" evidence="7">
    <location>
        <begin position="812"/>
        <end position="824"/>
    </location>
</feature>
<feature type="region of interest" description="Disordered" evidence="7">
    <location>
        <begin position="773"/>
        <end position="828"/>
    </location>
</feature>
<feature type="region of interest" description="Disordered" evidence="7">
    <location>
        <begin position="499"/>
        <end position="560"/>
    </location>
</feature>
<dbReference type="SUPFAM" id="SSF47473">
    <property type="entry name" value="EF-hand"/>
    <property type="match status" value="1"/>
</dbReference>
<feature type="domain" description="EF-hand" evidence="8">
    <location>
        <begin position="36"/>
        <end position="71"/>
    </location>
</feature>
<feature type="compositionally biased region" description="Polar residues" evidence="7">
    <location>
        <begin position="1068"/>
        <end position="1081"/>
    </location>
</feature>
<dbReference type="PANTHER" id="PTHR18905:SF13">
    <property type="entry name" value="NON-CENTROSOMAL MICROTUBULE ARRAY"/>
    <property type="match status" value="1"/>
</dbReference>
<keyword evidence="3" id="KW-0597">Phosphoprotein</keyword>
<dbReference type="CDD" id="cd00051">
    <property type="entry name" value="EFh"/>
    <property type="match status" value="1"/>
</dbReference>
<keyword evidence="5" id="KW-0206">Cytoskeleton</keyword>
<dbReference type="SMART" id="SM00054">
    <property type="entry name" value="EFh"/>
    <property type="match status" value="1"/>
</dbReference>
<dbReference type="Proteomes" id="UP000694843">
    <property type="component" value="Unplaced"/>
</dbReference>
<dbReference type="KEGG" id="hazt:108671964"/>
<name>A0A8B7NPL4_HYAAZ</name>
<accession>A0A8B7NPL4</accession>
<dbReference type="PANTHER" id="PTHR18905">
    <property type="entry name" value="NINEIN"/>
    <property type="match status" value="1"/>
</dbReference>
<protein>
    <submittedName>
        <fullName evidence="10">Ninein isoform X1</fullName>
    </submittedName>
</protein>
<evidence type="ECO:0000256" key="4">
    <source>
        <dbReference type="ARBA" id="ARBA00022837"/>
    </source>
</evidence>
<dbReference type="InterPro" id="IPR002048">
    <property type="entry name" value="EF_hand_dom"/>
</dbReference>
<evidence type="ECO:0000256" key="7">
    <source>
        <dbReference type="SAM" id="MobiDB-lite"/>
    </source>
</evidence>
<feature type="compositionally biased region" description="Polar residues" evidence="7">
    <location>
        <begin position="782"/>
        <end position="791"/>
    </location>
</feature>
<feature type="region of interest" description="Disordered" evidence="7">
    <location>
        <begin position="75"/>
        <end position="96"/>
    </location>
</feature>
<evidence type="ECO:0000256" key="5">
    <source>
        <dbReference type="ARBA" id="ARBA00023212"/>
    </source>
</evidence>
<keyword evidence="4" id="KW-0106">Calcium</keyword>
<dbReference type="InterPro" id="IPR001751">
    <property type="entry name" value="S100/CaBP7/8-like_CS"/>
</dbReference>
<reference evidence="10" key="1">
    <citation type="submission" date="2025-08" db="UniProtKB">
        <authorList>
            <consortium name="RefSeq"/>
        </authorList>
    </citation>
    <scope>IDENTIFICATION</scope>
    <source>
        <tissue evidence="10">Whole organism</tissue>
    </source>
</reference>
<dbReference type="GO" id="GO:0034454">
    <property type="term" value="P:microtubule anchoring at centrosome"/>
    <property type="evidence" value="ECO:0007669"/>
    <property type="project" value="TreeGrafter"/>
</dbReference>
<feature type="region of interest" description="Disordered" evidence="7">
    <location>
        <begin position="1058"/>
        <end position="1094"/>
    </location>
</feature>
<proteinExistence type="predicted"/>
<dbReference type="Gene3D" id="1.10.238.10">
    <property type="entry name" value="EF-hand"/>
    <property type="match status" value="1"/>
</dbReference>
<keyword evidence="2" id="KW-0963">Cytoplasm</keyword>
<keyword evidence="9" id="KW-1185">Reference proteome</keyword>
<dbReference type="GO" id="GO:0005509">
    <property type="term" value="F:calcium ion binding"/>
    <property type="evidence" value="ECO:0007669"/>
    <property type="project" value="InterPro"/>
</dbReference>
<keyword evidence="6" id="KW-0175">Coiled coil</keyword>
<feature type="compositionally biased region" description="Polar residues" evidence="7">
    <location>
        <begin position="538"/>
        <end position="547"/>
    </location>
</feature>
<comment type="subcellular location">
    <subcellularLocation>
        <location evidence="1">Cytoplasm</location>
        <location evidence="1">Cytoskeleton</location>
        <location evidence="1">Microtubule organizing center</location>
        <location evidence="1">Centrosome</location>
    </subcellularLocation>
</comment>
<feature type="coiled-coil region" evidence="6">
    <location>
        <begin position="438"/>
        <end position="465"/>
    </location>
</feature>
<evidence type="ECO:0000256" key="3">
    <source>
        <dbReference type="ARBA" id="ARBA00022553"/>
    </source>
</evidence>
<dbReference type="InterPro" id="IPR011992">
    <property type="entry name" value="EF-hand-dom_pair"/>
</dbReference>
<organism evidence="9 10">
    <name type="scientific">Hyalella azteca</name>
    <name type="common">Amphipod</name>
    <dbReference type="NCBI Taxonomy" id="294128"/>
    <lineage>
        <taxon>Eukaryota</taxon>
        <taxon>Metazoa</taxon>
        <taxon>Ecdysozoa</taxon>
        <taxon>Arthropoda</taxon>
        <taxon>Crustacea</taxon>
        <taxon>Multicrustacea</taxon>
        <taxon>Malacostraca</taxon>
        <taxon>Eumalacostraca</taxon>
        <taxon>Peracarida</taxon>
        <taxon>Amphipoda</taxon>
        <taxon>Senticaudata</taxon>
        <taxon>Talitrida</taxon>
        <taxon>Talitroidea</taxon>
        <taxon>Hyalellidae</taxon>
        <taxon>Hyalella</taxon>
    </lineage>
</organism>
<feature type="compositionally biased region" description="Polar residues" evidence="7">
    <location>
        <begin position="499"/>
        <end position="524"/>
    </location>
</feature>
<feature type="region of interest" description="Disordered" evidence="7">
    <location>
        <begin position="111"/>
        <end position="143"/>
    </location>
</feature>
<evidence type="ECO:0000256" key="1">
    <source>
        <dbReference type="ARBA" id="ARBA00004300"/>
    </source>
</evidence>
<evidence type="ECO:0000313" key="9">
    <source>
        <dbReference type="Proteomes" id="UP000694843"/>
    </source>
</evidence>
<dbReference type="GeneID" id="108671964"/>
<feature type="region of interest" description="Disordered" evidence="7">
    <location>
        <begin position="221"/>
        <end position="241"/>
    </location>
</feature>
<feature type="compositionally biased region" description="Low complexity" evidence="7">
    <location>
        <begin position="641"/>
        <end position="655"/>
    </location>
</feature>
<dbReference type="OrthoDB" id="5799458at2759"/>
<dbReference type="InterPro" id="IPR018247">
    <property type="entry name" value="EF_Hand_1_Ca_BS"/>
</dbReference>
<gene>
    <name evidence="10" type="primary">LOC108671964</name>
</gene>
<dbReference type="GO" id="GO:0005813">
    <property type="term" value="C:centrosome"/>
    <property type="evidence" value="ECO:0007669"/>
    <property type="project" value="UniProtKB-SubCell"/>
</dbReference>
<sequence length="1276" mass="139044">MGDKAEFVRCIWMRLGVGDDGFLSMADLTKVCHAIGMEDDAKELFTRLDLDGDGRISFAEFLHLFQKRTPEMSITNGQTSVPAPPTSPQSISSTTSGSVWQCEGRAANVSNKSGRSVSSITSSGSGITKSGMRNSGGAVVSHSMDESPMAGALAPFLMPSEAAGSSPRTSSRSIGVWRLLQRWESCGIRDGQALLHYLGLPSSPSEELALHDLTSAIEEECTASPDESECSSRRTSEPPSSALANRRALCSLLLLETKHLRSAVESAWCERDKLRADLAHTSHRLSSQAQELDDHTMALEATAHQHIQSVEKQHQEAVRALQERLYGEREAKEQAIAALADANKRADHLQQQLNKSRDLLGQTEQACERLELENHELTTKMNAMNASLADAAALNVKLQRRQQDHQEGDEHGDERGVGFLAGECPGDDAEWRELCAQLAKLRHDNQALRDSNDELQARVEQLTLHPSHRGMLSVGEMSLDGTCIGDYLLPAGPNTSISSTVIASSPRENSHPSANLSSSEQPAWSSAGIKRPAVGSSDEVSWSSPHDVSSACRRSSPDLLSPRAGKIARCASSPPPPYSSSAVLGMGAYGSSSQPASLELHLTSLSSGGSHIDEHGSVRDAFDHRRVASASSVMTSNALSSESISSASASAPQSSRRSRSGGLGSELASVRVEVAGLVQQRHHLAACVARLQIQLDAQLSQWGCWEKALKKLIKELQTGEKYAEAQKSKSLPSSSKPLAKVSSADDVFLPNVRPCLSDTSLASHEHQDAVPCTSFLPKPGLDSQTSTNRDSVSAAADGKVSASLDDVDETPNDNQASDESSYIQDSPRKAPADLLPLLTYLRSAVRDLQQKELAKRHVLEQDLSAAERQKAQLEDNLAQLQAELQSVRAELDKSEDYWLLKLQDEQDYYEEERRVYDQKFAELEAKIVQYETEELNRTSNASKQRLSPIDESLLFEQQVNELELELLEAQRLQSAAEAERNAAIELQRLAEEQLASLWQEIEKTDTKESPMNVESAEQCDQAVNNTDAMEEMCVHESNPKQNIEIFLDNTDKNTTNISCSSSSMPCSTETDVNKSLNTSNPVAEENPITASETTASKDVAVQTLALLDPTEVHMNGDQHDAAPAARSRGEQQQQQEVMQQLQESCQQLHAAQHSAAAARAQLEKLHAQLQEHMEKSLATPAAGNGAALVPASVLAAFIKGCREHQQLHVTELEAALATAHHHLQHHASQHAQQMRRAEKADKLLAGIFVENAELMRALHLTEARQKRAEQKLRSIN</sequence>
<evidence type="ECO:0000259" key="8">
    <source>
        <dbReference type="PROSITE" id="PS50222"/>
    </source>
</evidence>
<feature type="compositionally biased region" description="Low complexity" evidence="7">
    <location>
        <begin position="1058"/>
        <end position="1067"/>
    </location>
</feature>
<feature type="compositionally biased region" description="Low complexity" evidence="7">
    <location>
        <begin position="112"/>
        <end position="131"/>
    </location>
</feature>
<evidence type="ECO:0000256" key="2">
    <source>
        <dbReference type="ARBA" id="ARBA00022490"/>
    </source>
</evidence>
<dbReference type="PROSITE" id="PS00303">
    <property type="entry name" value="S100_CABP"/>
    <property type="match status" value="1"/>
</dbReference>
<feature type="coiled-coil region" evidence="6">
    <location>
        <begin position="332"/>
        <end position="387"/>
    </location>
</feature>
<evidence type="ECO:0000256" key="6">
    <source>
        <dbReference type="SAM" id="Coils"/>
    </source>
</evidence>
<dbReference type="AlphaFoldDB" id="A0A8B7NPL4"/>
<dbReference type="PROSITE" id="PS50222">
    <property type="entry name" value="EF_HAND_2"/>
    <property type="match status" value="1"/>
</dbReference>
<evidence type="ECO:0000313" key="10">
    <source>
        <dbReference type="RefSeq" id="XP_018015056.1"/>
    </source>
</evidence>
<dbReference type="PROSITE" id="PS00018">
    <property type="entry name" value="EF_HAND_1"/>
    <property type="match status" value="1"/>
</dbReference>